<evidence type="ECO:0000256" key="5">
    <source>
        <dbReference type="ARBA" id="ARBA00022833"/>
    </source>
</evidence>
<dbReference type="PROSITE" id="PS50089">
    <property type="entry name" value="ZF_RING_2"/>
    <property type="match status" value="1"/>
</dbReference>
<dbReference type="PANTHER" id="PTHR47168:SF1">
    <property type="entry name" value="OS02G0798600 PROTEIN"/>
    <property type="match status" value="1"/>
</dbReference>
<feature type="region of interest" description="Disordered" evidence="9">
    <location>
        <begin position="292"/>
        <end position="311"/>
    </location>
</feature>
<evidence type="ECO:0000313" key="12">
    <source>
        <dbReference type="WBParaSite" id="TREG1_63490.1"/>
    </source>
</evidence>
<evidence type="ECO:0000256" key="6">
    <source>
        <dbReference type="ARBA" id="ARBA00022989"/>
    </source>
</evidence>
<organism evidence="11 12">
    <name type="scientific">Trichobilharzia regenti</name>
    <name type="common">Nasal bird schistosome</name>
    <dbReference type="NCBI Taxonomy" id="157069"/>
    <lineage>
        <taxon>Eukaryota</taxon>
        <taxon>Metazoa</taxon>
        <taxon>Spiralia</taxon>
        <taxon>Lophotrochozoa</taxon>
        <taxon>Platyhelminthes</taxon>
        <taxon>Trematoda</taxon>
        <taxon>Digenea</taxon>
        <taxon>Strigeidida</taxon>
        <taxon>Schistosomatoidea</taxon>
        <taxon>Schistosomatidae</taxon>
        <taxon>Trichobilharzia</taxon>
    </lineage>
</organism>
<accession>A0AA85JZK8</accession>
<keyword evidence="7" id="KW-0472">Membrane</keyword>
<evidence type="ECO:0000313" key="11">
    <source>
        <dbReference type="Proteomes" id="UP000050795"/>
    </source>
</evidence>
<dbReference type="GO" id="GO:0008270">
    <property type="term" value="F:zinc ion binding"/>
    <property type="evidence" value="ECO:0007669"/>
    <property type="project" value="UniProtKB-KW"/>
</dbReference>
<proteinExistence type="predicted"/>
<dbReference type="Proteomes" id="UP000050795">
    <property type="component" value="Unassembled WGS sequence"/>
</dbReference>
<reference evidence="12" key="2">
    <citation type="submission" date="2023-11" db="UniProtKB">
        <authorList>
            <consortium name="WormBaseParasite"/>
        </authorList>
    </citation>
    <scope>IDENTIFICATION</scope>
</reference>
<evidence type="ECO:0000256" key="9">
    <source>
        <dbReference type="SAM" id="MobiDB-lite"/>
    </source>
</evidence>
<evidence type="ECO:0000256" key="3">
    <source>
        <dbReference type="ARBA" id="ARBA00022723"/>
    </source>
</evidence>
<dbReference type="Pfam" id="PF13639">
    <property type="entry name" value="zf-RING_2"/>
    <property type="match status" value="1"/>
</dbReference>
<dbReference type="WBParaSite" id="TREG1_63490.1">
    <property type="protein sequence ID" value="TREG1_63490.1"/>
    <property type="gene ID" value="TREG1_63490"/>
</dbReference>
<evidence type="ECO:0000256" key="1">
    <source>
        <dbReference type="ARBA" id="ARBA00004167"/>
    </source>
</evidence>
<evidence type="ECO:0000256" key="8">
    <source>
        <dbReference type="PROSITE-ProRule" id="PRU00175"/>
    </source>
</evidence>
<dbReference type="InterPro" id="IPR013083">
    <property type="entry name" value="Znf_RING/FYVE/PHD"/>
</dbReference>
<keyword evidence="6" id="KW-1133">Transmembrane helix</keyword>
<comment type="subcellular location">
    <subcellularLocation>
        <location evidence="1">Membrane</location>
        <topology evidence="1">Single-pass membrane protein</topology>
    </subcellularLocation>
</comment>
<keyword evidence="2" id="KW-0812">Transmembrane</keyword>
<keyword evidence="3" id="KW-0479">Metal-binding</keyword>
<evidence type="ECO:0000256" key="7">
    <source>
        <dbReference type="ARBA" id="ARBA00023136"/>
    </source>
</evidence>
<dbReference type="GO" id="GO:0016020">
    <property type="term" value="C:membrane"/>
    <property type="evidence" value="ECO:0007669"/>
    <property type="project" value="UniProtKB-SubCell"/>
</dbReference>
<feature type="region of interest" description="Disordered" evidence="9">
    <location>
        <begin position="551"/>
        <end position="571"/>
    </location>
</feature>
<protein>
    <recommendedName>
        <fullName evidence="10">RING-type domain-containing protein</fullName>
    </recommendedName>
</protein>
<feature type="region of interest" description="Disordered" evidence="9">
    <location>
        <begin position="250"/>
        <end position="285"/>
    </location>
</feature>
<keyword evidence="4 8" id="KW-0863">Zinc-finger</keyword>
<dbReference type="SMART" id="SM00184">
    <property type="entry name" value="RING"/>
    <property type="match status" value="1"/>
</dbReference>
<evidence type="ECO:0000256" key="2">
    <source>
        <dbReference type="ARBA" id="ARBA00022692"/>
    </source>
</evidence>
<evidence type="ECO:0000256" key="4">
    <source>
        <dbReference type="ARBA" id="ARBA00022771"/>
    </source>
</evidence>
<reference evidence="11" key="1">
    <citation type="submission" date="2022-06" db="EMBL/GenBank/DDBJ databases">
        <authorList>
            <person name="Berger JAMES D."/>
            <person name="Berger JAMES D."/>
        </authorList>
    </citation>
    <scope>NUCLEOTIDE SEQUENCE [LARGE SCALE GENOMIC DNA]</scope>
</reference>
<sequence length="1391" mass="148454">MHTPSEQNVYIGEQVSSLADHMSSRRCNHHADRTLHYSELASNTLTLNRMLNRGLTLPVSGTWCPDFRQPDYVLLQPTPKRRRTSSGSAGFPRRYCTSSRNGHFPNGLSVHSSSNLPNMCEMTNHRFLRSLDGRNPESFRQNNVFANQHSLQQHWSQVLPTSQHHPNRWQNELQQVTSLVSVAAAAAAAAAAATQTNSTPYHQQSFIPPATNVTFSEVPCSSSQNYVAITSRARGFTQAKHALTKRPNYRLSFSNGVGSTKRRSEFTEGNETNSHTDVNDRHTRQEMGVSVVTNKGRDPQSPPSFSSTLTSAAAHCNHQLNSSVSSQNPLISHSENILSNNNSENANNCDPIECTEVEESTESPGTDDIHSDCMHHTVAEQSDLLTSDSELSSQSTNRSDVLSFAYASGCNTAVVESNSNNASNSFLESVDSQQRRPTYALESNIASQGDQSSSTVINKNPINVCFDGLSSNGSGGLRSRHCGSGANESVQQFTQSCFSRSEMNGSTANFVVPSPTSHHPEEATVVAAAVVASAAAHAVAAAAQAVSAAVHHHHHRRASEHRSGLQTFPSHSNSSVLMHAIPNQRIIDPLGQCTSQPLECNNNCPVNHLISDLCDHRDHNNLVVSQHGFNYRQSQFISGASTNNVLNSFSIHRPTSMCNLSSSQGIFDPSTFYSSASTAGGGGNTGNFACNSDINLHIPNIYTGLGQLASSTMLHSILPAFTTSDGLTLIPSTSELVDTSSSSSSPPSYPLTTISHVTSATNDNTNTFRFTMPMPTSGLSISAQNSASNFISTPLTFSDHIQSNLLNNTFSAPGNAASHYQSSVYSNLPTEVAAAAAAAATATVSIDNTNNSPVNNNNNNQFTDLNNPMNFLPSIVSLSSATTASHNASISLYLPPSFSSVTPIPVLPLRPQLSTIGPSTLATTRGVNTLLQFLRLIHQRPDSYALPYYPSAMTATAGGSNQSVVVSASAGVANGTRVASAVTPPLVPHHPIVPPPQTSLLAAGYAESRRSVQTNLLLDNLQTTTLPSPVSVQPITSAAAALAVAMAAAVALQQQSHRHASSNAISMLTPSRAAPTPSIPVPILHAHLYYPRNVATVQQLQHNAHQQCYHSHYGGGVQHQHSISQRPASMPNSSTNGFVQSNSSIGPVFAAATSSSSSGTTTPAYLTSLFPFLLAVPTPPTTSNNTNSSATTGFTVNNFSESLFTHYTDHQSVRFSNGNSLLSQSVVSDPTSAATAAAAAAAVAAAAAAAASVDTLIHLAVQLESTTNGVGGGGRGLSKEELESLPLRLYVSKTNNNGNKYFDDDNAASTATHITTTTTTTKEEDDDNPSDECDRCMICLDDYEESQHIRQMRCSHEFHADCVDKWLKTKRTCPLCRADAFTGSQRKDDYL</sequence>
<dbReference type="PANTHER" id="PTHR47168">
    <property type="entry name" value="RING ZINC FINGER DOMAIN SUPERFAMILY PROTEIN-RELATED"/>
    <property type="match status" value="1"/>
</dbReference>
<name>A0AA85JZK8_TRIRE</name>
<evidence type="ECO:0000259" key="10">
    <source>
        <dbReference type="PROSITE" id="PS50089"/>
    </source>
</evidence>
<dbReference type="Gene3D" id="3.30.40.10">
    <property type="entry name" value="Zinc/RING finger domain, C3HC4 (zinc finger)"/>
    <property type="match status" value="1"/>
</dbReference>
<feature type="compositionally biased region" description="Polar residues" evidence="9">
    <location>
        <begin position="267"/>
        <end position="276"/>
    </location>
</feature>
<keyword evidence="5" id="KW-0862">Zinc</keyword>
<dbReference type="SUPFAM" id="SSF57850">
    <property type="entry name" value="RING/U-box"/>
    <property type="match status" value="1"/>
</dbReference>
<keyword evidence="11" id="KW-1185">Reference proteome</keyword>
<dbReference type="InterPro" id="IPR051653">
    <property type="entry name" value="E3_ligase_sorting_rcpt"/>
</dbReference>
<dbReference type="InterPro" id="IPR001841">
    <property type="entry name" value="Znf_RING"/>
</dbReference>
<feature type="domain" description="RING-type" evidence="10">
    <location>
        <begin position="1336"/>
        <end position="1377"/>
    </location>
</feature>